<keyword evidence="9" id="KW-1185">Reference proteome</keyword>
<feature type="domain" description="3-oxo-5-alpha-steroid 4-dehydrogenase C-terminal" evidence="7">
    <location>
        <begin position="189"/>
        <end position="310"/>
    </location>
</feature>
<dbReference type="GO" id="GO:0016095">
    <property type="term" value="P:polyprenol catabolic process"/>
    <property type="evidence" value="ECO:0007669"/>
    <property type="project" value="TreeGrafter"/>
</dbReference>
<evidence type="ECO:0000256" key="5">
    <source>
        <dbReference type="SAM" id="Phobius"/>
    </source>
</evidence>
<keyword evidence="3 5" id="KW-1133">Transmembrane helix</keyword>
<dbReference type="STRING" id="542832.A0A3M6VHH4"/>
<evidence type="ECO:0000313" key="8">
    <source>
        <dbReference type="EMBL" id="RMX63800.1"/>
    </source>
</evidence>
<keyword evidence="2 5" id="KW-0812">Transmembrane</keyword>
<comment type="caution">
    <text evidence="8">The sequence shown here is derived from an EMBL/GenBank/DDBJ whole genome shotgun (WGS) entry which is preliminary data.</text>
</comment>
<evidence type="ECO:0000259" key="7">
    <source>
        <dbReference type="Pfam" id="PF02544"/>
    </source>
</evidence>
<dbReference type="EMBL" id="QLLG01000363">
    <property type="protein sequence ID" value="RMX63800.1"/>
    <property type="molecule type" value="Genomic_DNA"/>
</dbReference>
<dbReference type="PROSITE" id="PS50244">
    <property type="entry name" value="S5A_REDUCTASE"/>
    <property type="match status" value="1"/>
</dbReference>
<dbReference type="VEuPathDB" id="FungiDB:DD237_004976"/>
<dbReference type="Pfam" id="PF02544">
    <property type="entry name" value="Steroid_dh"/>
    <property type="match status" value="1"/>
</dbReference>
<protein>
    <recommendedName>
        <fullName evidence="7">3-oxo-5-alpha-steroid 4-dehydrogenase C-terminal domain-containing protein</fullName>
    </recommendedName>
</protein>
<dbReference type="Proteomes" id="UP000282087">
    <property type="component" value="Unassembled WGS sequence"/>
</dbReference>
<feature type="transmembrane region" description="Helical" evidence="5">
    <location>
        <begin position="54"/>
        <end position="76"/>
    </location>
</feature>
<dbReference type="UniPathway" id="UPA00378"/>
<proteinExistence type="predicted"/>
<evidence type="ECO:0000256" key="1">
    <source>
        <dbReference type="ARBA" id="ARBA00004127"/>
    </source>
</evidence>
<dbReference type="PANTHER" id="PTHR14624:SF0">
    <property type="entry name" value="POLYPRENOL REDUCTASE"/>
    <property type="match status" value="1"/>
</dbReference>
<name>A0A3M6VHH4_9STRA</name>
<evidence type="ECO:0000313" key="9">
    <source>
        <dbReference type="Proteomes" id="UP000282087"/>
    </source>
</evidence>
<dbReference type="GO" id="GO:0006488">
    <property type="term" value="P:dolichol-linked oligosaccharide biosynthetic process"/>
    <property type="evidence" value="ECO:0007669"/>
    <property type="project" value="InterPro"/>
</dbReference>
<keyword evidence="6" id="KW-0732">Signal</keyword>
<evidence type="ECO:0000256" key="4">
    <source>
        <dbReference type="ARBA" id="ARBA00023136"/>
    </source>
</evidence>
<feature type="transmembrane region" description="Helical" evidence="5">
    <location>
        <begin position="250"/>
        <end position="276"/>
    </location>
</feature>
<keyword evidence="4 5" id="KW-0472">Membrane</keyword>
<organism evidence="8 9">
    <name type="scientific">Peronospora effusa</name>
    <dbReference type="NCBI Taxonomy" id="542832"/>
    <lineage>
        <taxon>Eukaryota</taxon>
        <taxon>Sar</taxon>
        <taxon>Stramenopiles</taxon>
        <taxon>Oomycota</taxon>
        <taxon>Peronosporomycetes</taxon>
        <taxon>Peronosporales</taxon>
        <taxon>Peronosporaceae</taxon>
        <taxon>Peronospora</taxon>
    </lineage>
</organism>
<dbReference type="Gene3D" id="1.20.120.1630">
    <property type="match status" value="1"/>
</dbReference>
<dbReference type="PANTHER" id="PTHR14624">
    <property type="entry name" value="DFG10 PROTEIN"/>
    <property type="match status" value="1"/>
</dbReference>
<evidence type="ECO:0000256" key="6">
    <source>
        <dbReference type="SAM" id="SignalP"/>
    </source>
</evidence>
<feature type="transmembrane region" description="Helical" evidence="5">
    <location>
        <begin position="192"/>
        <end position="210"/>
    </location>
</feature>
<gene>
    <name evidence="8" type="ORF">DD238_006096</name>
</gene>
<dbReference type="InterPro" id="IPR039698">
    <property type="entry name" value="Dfg10/SRD5A3"/>
</dbReference>
<dbReference type="InterPro" id="IPR001104">
    <property type="entry name" value="3-oxo-5_a-steroid_4-DH_C"/>
</dbReference>
<dbReference type="GO" id="GO:0005783">
    <property type="term" value="C:endoplasmic reticulum"/>
    <property type="evidence" value="ECO:0007669"/>
    <property type="project" value="TreeGrafter"/>
</dbReference>
<accession>A0A3M6VHH4</accession>
<comment type="subcellular location">
    <subcellularLocation>
        <location evidence="1">Endomembrane system</location>
        <topology evidence="1">Multi-pass membrane protein</topology>
    </subcellularLocation>
</comment>
<evidence type="ECO:0000256" key="2">
    <source>
        <dbReference type="ARBA" id="ARBA00022692"/>
    </source>
</evidence>
<reference evidence="8 9" key="1">
    <citation type="submission" date="2018-06" db="EMBL/GenBank/DDBJ databases">
        <title>Comparative genomics of downy mildews reveals potential adaptations to biotrophy.</title>
        <authorList>
            <person name="Fletcher K."/>
            <person name="Klosterman S.J."/>
            <person name="Derevnina L."/>
            <person name="Martin F."/>
            <person name="Koike S."/>
            <person name="Reyes Chin-Wo S."/>
            <person name="Mou B."/>
            <person name="Michelmore R."/>
        </authorList>
    </citation>
    <scope>NUCLEOTIDE SEQUENCE [LARGE SCALE GENOMIC DNA]</scope>
    <source>
        <strain evidence="8 9">R14</strain>
    </source>
</reference>
<feature type="signal peptide" evidence="6">
    <location>
        <begin position="1"/>
        <end position="16"/>
    </location>
</feature>
<feature type="transmembrane region" description="Helical" evidence="5">
    <location>
        <begin position="161"/>
        <end position="180"/>
    </location>
</feature>
<dbReference type="GO" id="GO:0003865">
    <property type="term" value="F:3-oxo-5-alpha-steroid 4-dehydrogenase activity"/>
    <property type="evidence" value="ECO:0007669"/>
    <property type="project" value="TreeGrafter"/>
</dbReference>
<feature type="chain" id="PRO_5018293747" description="3-oxo-5-alpha-steroid 4-dehydrogenase C-terminal domain-containing protein" evidence="6">
    <location>
        <begin position="17"/>
        <end position="310"/>
    </location>
</feature>
<evidence type="ECO:0000256" key="3">
    <source>
        <dbReference type="ARBA" id="ARBA00022989"/>
    </source>
</evidence>
<sequence length="310" mass="36229">MLELWQFTWLLAIACALVSFQSNFCRGFVLQGKMRTSAQLPGLWLLHLEVPKSYWTWFYLIGALHSILMLLVALFWQKMQVVQDVLHFAHPLEETDVVMIQPHIIKFLTLFAVHTTRRFLESLLVTEFGDAKMHACSRLQYILLLKSADNFKLMMASLLRCLVLFVGTYHYVVTVVSVLFDPDSIRMHKETTLRHVMLGWGIVLFAFASYHQMRCNYLLAKQKRANYMKHVVPHGDWFDTVRNPLYTTEIMLYASFILVTGGTTAMLYLVSAWVVANQVLLANMSSQWIENKFRDRRNELPKWKLVPFVW</sequence>
<dbReference type="AlphaFoldDB" id="A0A3M6VHH4"/>